<keyword evidence="5" id="KW-0119">Carbohydrate metabolism</keyword>
<dbReference type="CDD" id="cd06548">
    <property type="entry name" value="GH18_chitinase"/>
    <property type="match status" value="1"/>
</dbReference>
<feature type="domain" description="Fibronectin type-III" evidence="10">
    <location>
        <begin position="67"/>
        <end position="160"/>
    </location>
</feature>
<keyword evidence="5" id="KW-0146">Chitin degradation</keyword>
<proteinExistence type="inferred from homology"/>
<dbReference type="EMBL" id="CP032412">
    <property type="protein sequence ID" value="AYB42054.1"/>
    <property type="molecule type" value="Genomic_DNA"/>
</dbReference>
<feature type="region of interest" description="Disordered" evidence="8">
    <location>
        <begin position="909"/>
        <end position="950"/>
    </location>
</feature>
<evidence type="ECO:0000256" key="7">
    <source>
        <dbReference type="RuleBase" id="RU000489"/>
    </source>
</evidence>
<dbReference type="InterPro" id="IPR013783">
    <property type="entry name" value="Ig-like_fold"/>
</dbReference>
<evidence type="ECO:0000256" key="8">
    <source>
        <dbReference type="SAM" id="MobiDB-lite"/>
    </source>
</evidence>
<sequence>MIPFITNRRPKWVLCFLALILMFTPLLHAPASYAAEGAPPSDIPATSSDIDPMTVTSSTYGSQDPLAPQNLRIEQDSITATEATILWDYDKNNPQHTFDIDVWNAVDDAWYTWGNGGSRTLDDLKPNTTYKLYITWYERPSQGPDQRHKSNVIEFTTLDGEVKPPKTSAPQNLRLVEVTHNQATFEWDFLKGDKNDIDVWNADTDAYITWGNLTTHAVTGLKPETTYRIYITWYDHRPSKDMKSNILEFTTTADQTVYEQAPISPPSYLKVTDVSEKSVTLNWGASSGATGYELYVDGNKVDTLETVTSVTYSLDPTTNRDYIFEVTAQKALQGQNPETSVKSNAVLLKWGELAAPQGLQAVTATRSTVSLGWAPVPGATGYHIYQDGNKVATSSENRFVAAGLQEGKTYSFQIIAVNPLWTSPISQAITVVPGSNYNNITYYTSWSALPAERNFYPSDLDVSQITHINYAFADLCWKKFGSTVRACEDPKVPLQNRYVYDGEMILGDPEKDFENFQAFESVKAANPHLKLMISVGGWSWSNHFSNMAKTEETRRAFANSAVDFLREYKFDGLDIDWEYPVEGGEDDNSRGPEDTENFTLLMKTVREALDAAGSEDGKYYLLTIASGQGDNFVKNADLANSVTYLDFINIMTYDYSGSWETLGHHNAPLFFDQKHPKAASSAPRNHVLGGLLGHLNGGVPTHKLIAGVPYYGKGWDDCPPTGQYQTCKGGSALKTWEAGVFDFSDLENNYIDKNGYKRYWNESAKVPYLYNEQNKVFITYNDKDTMKYTASIVKSLDIAGVMSWDISGDRNKTLTTQLVHDLPINGKVHASALPAPGNLAKVSADSGSIQLKWDAVTGATGYEVYVNHALSGSVATNGYTVKGLSPLTNYKIHVLAVDRTGDEINRVSSASNQLSITTSGNGSGGSEGGGGSGGSGSTTPSTPQPPKGKDQLEANVVLEGDKALVTVPAAAAVNSINHSESSNFQLHAGAGAKQAVLEIPQEVIAAIAKKGAKASLSVFLNGTEYRIPALLISVSGPVRVSIVAPDNKDAASLAALLQGKETLASPLQFKLEQVRADKTATELTRFGKSHVSEFVTLDAKKINIKRATGVVYIPGTNELRSVPTLFKVNTDGTVTVEIKKTGSGIYALVQQDIRFSDAIPSWAREDVAQAAAKMIVSGENNGSFGANKHITRAEIISILVNALGLLPNEKDSSFKDVDPKSRYAGEIAAAKAAGLVKGRTNDLFDPNSLITREELAVILSHVLEYVGKENEAGQGLLNKFKDHSKVSSYAKSSVAFVVEQKIMQGVSATKLDPQSHVTKAQTVVTVMRLLRAAELSN</sequence>
<feature type="signal peptide" evidence="9">
    <location>
        <begin position="1"/>
        <end position="34"/>
    </location>
</feature>
<feature type="domain" description="SLH" evidence="11">
    <location>
        <begin position="1214"/>
        <end position="1273"/>
    </location>
</feature>
<reference evidence="13 14" key="1">
    <citation type="submission" date="2018-09" db="EMBL/GenBank/DDBJ databases">
        <title>Genome Sequence of Paenibacillus lautus Strain E7593-69, Azo Dye-Degrading Bacteria, Isolated from Commercial Tattoo Inks.</title>
        <authorList>
            <person name="Nho S.W."/>
            <person name="Kim S.-J."/>
            <person name="Kweon O."/>
            <person name="Cerniglia C.E."/>
        </authorList>
    </citation>
    <scope>NUCLEOTIDE SEQUENCE [LARGE SCALE GENOMIC DNA]</scope>
    <source>
        <strain evidence="13 14">E7593-69</strain>
    </source>
</reference>
<dbReference type="SUPFAM" id="SSF51445">
    <property type="entry name" value="(Trans)glycosidases"/>
    <property type="match status" value="1"/>
</dbReference>
<accession>A0A385THE8</accession>
<comment type="catalytic activity">
    <reaction evidence="1">
        <text>Random endo-hydrolysis of N-acetyl-beta-D-glucosaminide (1-&gt;4)-beta-linkages in chitin and chitodextrins.</text>
        <dbReference type="EC" id="3.2.1.14"/>
    </reaction>
</comment>
<feature type="domain" description="GH18" evidence="12">
    <location>
        <begin position="437"/>
        <end position="825"/>
    </location>
</feature>
<dbReference type="EC" id="3.2.1.14" evidence="3"/>
<evidence type="ECO:0000259" key="11">
    <source>
        <dbReference type="PROSITE" id="PS51272"/>
    </source>
</evidence>
<dbReference type="InterPro" id="IPR001119">
    <property type="entry name" value="SLH_dom"/>
</dbReference>
<dbReference type="PROSITE" id="PS51272">
    <property type="entry name" value="SLH"/>
    <property type="match status" value="3"/>
</dbReference>
<organism evidence="13 14">
    <name type="scientific">Paenibacillus lautus</name>
    <name type="common">Bacillus lautus</name>
    <dbReference type="NCBI Taxonomy" id="1401"/>
    <lineage>
        <taxon>Bacteria</taxon>
        <taxon>Bacillati</taxon>
        <taxon>Bacillota</taxon>
        <taxon>Bacilli</taxon>
        <taxon>Bacillales</taxon>
        <taxon>Paenibacillaceae</taxon>
        <taxon>Paenibacillus</taxon>
    </lineage>
</organism>
<feature type="domain" description="SLH" evidence="11">
    <location>
        <begin position="1277"/>
        <end position="1337"/>
    </location>
</feature>
<dbReference type="Proteomes" id="UP000266552">
    <property type="component" value="Chromosome"/>
</dbReference>
<dbReference type="PROSITE" id="PS50853">
    <property type="entry name" value="FN3"/>
    <property type="match status" value="3"/>
</dbReference>
<dbReference type="SUPFAM" id="SSF49265">
    <property type="entry name" value="Fibronectin type III"/>
    <property type="match status" value="3"/>
</dbReference>
<feature type="chain" id="PRO_5017396683" description="chitinase" evidence="9">
    <location>
        <begin position="35"/>
        <end position="1337"/>
    </location>
</feature>
<dbReference type="SMART" id="SM00060">
    <property type="entry name" value="FN3"/>
    <property type="match status" value="5"/>
</dbReference>
<dbReference type="Gene3D" id="3.20.20.80">
    <property type="entry name" value="Glycosidases"/>
    <property type="match status" value="1"/>
</dbReference>
<gene>
    <name evidence="13" type="ORF">D5F53_01585</name>
</gene>
<evidence type="ECO:0000259" key="10">
    <source>
        <dbReference type="PROSITE" id="PS50853"/>
    </source>
</evidence>
<evidence type="ECO:0000256" key="2">
    <source>
        <dbReference type="ARBA" id="ARBA00009121"/>
    </source>
</evidence>
<evidence type="ECO:0000256" key="9">
    <source>
        <dbReference type="SAM" id="SignalP"/>
    </source>
</evidence>
<dbReference type="Gene3D" id="2.60.40.10">
    <property type="entry name" value="Immunoglobulins"/>
    <property type="match status" value="5"/>
</dbReference>
<dbReference type="GO" id="GO:0005975">
    <property type="term" value="P:carbohydrate metabolic process"/>
    <property type="evidence" value="ECO:0007669"/>
    <property type="project" value="InterPro"/>
</dbReference>
<keyword evidence="14" id="KW-1185">Reference proteome</keyword>
<feature type="compositionally biased region" description="Gly residues" evidence="8">
    <location>
        <begin position="921"/>
        <end position="936"/>
    </location>
</feature>
<keyword evidence="6 7" id="KW-0326">Glycosidase</keyword>
<evidence type="ECO:0000256" key="5">
    <source>
        <dbReference type="ARBA" id="ARBA00023024"/>
    </source>
</evidence>
<feature type="domain" description="Fibronectin type-III" evidence="10">
    <location>
        <begin position="835"/>
        <end position="921"/>
    </location>
</feature>
<dbReference type="InterPro" id="IPR017853">
    <property type="entry name" value="GH"/>
</dbReference>
<dbReference type="GO" id="GO:0008843">
    <property type="term" value="F:endochitinase activity"/>
    <property type="evidence" value="ECO:0007669"/>
    <property type="project" value="UniProtKB-EC"/>
</dbReference>
<comment type="similarity">
    <text evidence="2">Belongs to the glycosyl hydrolase 18 family. Chitinase class II subfamily.</text>
</comment>
<name>A0A385THE8_PAELA</name>
<dbReference type="InterPro" id="IPR050314">
    <property type="entry name" value="Glycosyl_Hydrlase_18"/>
</dbReference>
<evidence type="ECO:0000259" key="12">
    <source>
        <dbReference type="PROSITE" id="PS51910"/>
    </source>
</evidence>
<dbReference type="InterPro" id="IPR029070">
    <property type="entry name" value="Chitinase_insertion_sf"/>
</dbReference>
<dbReference type="InterPro" id="IPR001579">
    <property type="entry name" value="Glyco_hydro_18_chit_AS"/>
</dbReference>
<dbReference type="PANTHER" id="PTHR11177:SF317">
    <property type="entry name" value="CHITINASE 12-RELATED"/>
    <property type="match status" value="1"/>
</dbReference>
<evidence type="ECO:0000256" key="1">
    <source>
        <dbReference type="ARBA" id="ARBA00000822"/>
    </source>
</evidence>
<evidence type="ECO:0000313" key="14">
    <source>
        <dbReference type="Proteomes" id="UP000266552"/>
    </source>
</evidence>
<dbReference type="PROSITE" id="PS01095">
    <property type="entry name" value="GH18_1"/>
    <property type="match status" value="1"/>
</dbReference>
<dbReference type="SMART" id="SM00636">
    <property type="entry name" value="Glyco_18"/>
    <property type="match status" value="1"/>
</dbReference>
<dbReference type="Pfam" id="PF00704">
    <property type="entry name" value="Glyco_hydro_18"/>
    <property type="match status" value="1"/>
</dbReference>
<dbReference type="InterPro" id="IPR036116">
    <property type="entry name" value="FN3_sf"/>
</dbReference>
<feature type="region of interest" description="Disordered" evidence="8">
    <location>
        <begin position="38"/>
        <end position="66"/>
    </location>
</feature>
<dbReference type="Gene3D" id="3.10.50.10">
    <property type="match status" value="1"/>
</dbReference>
<dbReference type="KEGG" id="plw:D5F53_01585"/>
<dbReference type="GO" id="GO:0006032">
    <property type="term" value="P:chitin catabolic process"/>
    <property type="evidence" value="ECO:0007669"/>
    <property type="project" value="UniProtKB-KW"/>
</dbReference>
<evidence type="ECO:0000313" key="13">
    <source>
        <dbReference type="EMBL" id="AYB42054.1"/>
    </source>
</evidence>
<dbReference type="PROSITE" id="PS51910">
    <property type="entry name" value="GH18_2"/>
    <property type="match status" value="1"/>
</dbReference>
<dbReference type="Pfam" id="PF00041">
    <property type="entry name" value="fn3"/>
    <property type="match status" value="2"/>
</dbReference>
<evidence type="ECO:0000256" key="3">
    <source>
        <dbReference type="ARBA" id="ARBA00012729"/>
    </source>
</evidence>
<dbReference type="GO" id="GO:0008061">
    <property type="term" value="F:chitin binding"/>
    <property type="evidence" value="ECO:0007669"/>
    <property type="project" value="InterPro"/>
</dbReference>
<dbReference type="InterPro" id="IPR003961">
    <property type="entry name" value="FN3_dom"/>
</dbReference>
<evidence type="ECO:0000256" key="6">
    <source>
        <dbReference type="ARBA" id="ARBA00023295"/>
    </source>
</evidence>
<feature type="compositionally biased region" description="Polar residues" evidence="8">
    <location>
        <begin position="44"/>
        <end position="62"/>
    </location>
</feature>
<keyword evidence="4 7" id="KW-0378">Hydrolase</keyword>
<keyword evidence="5" id="KW-0624">Polysaccharide degradation</keyword>
<evidence type="ECO:0000256" key="4">
    <source>
        <dbReference type="ARBA" id="ARBA00022801"/>
    </source>
</evidence>
<dbReference type="SUPFAM" id="SSF54556">
    <property type="entry name" value="Chitinase insertion domain"/>
    <property type="match status" value="1"/>
</dbReference>
<feature type="domain" description="SLH" evidence="11">
    <location>
        <begin position="1150"/>
        <end position="1213"/>
    </location>
</feature>
<dbReference type="PANTHER" id="PTHR11177">
    <property type="entry name" value="CHITINASE"/>
    <property type="match status" value="1"/>
</dbReference>
<dbReference type="CDD" id="cd00063">
    <property type="entry name" value="FN3"/>
    <property type="match status" value="5"/>
</dbReference>
<dbReference type="InterPro" id="IPR001223">
    <property type="entry name" value="Glyco_hydro18_cat"/>
</dbReference>
<protein>
    <recommendedName>
        <fullName evidence="3">chitinase</fullName>
        <ecNumber evidence="3">3.2.1.14</ecNumber>
    </recommendedName>
</protein>
<dbReference type="Pfam" id="PF00395">
    <property type="entry name" value="SLH"/>
    <property type="match status" value="3"/>
</dbReference>
<dbReference type="InterPro" id="IPR011583">
    <property type="entry name" value="Chitinase_II/V-like_cat"/>
</dbReference>
<feature type="domain" description="Fibronectin type-III" evidence="10">
    <location>
        <begin position="355"/>
        <end position="436"/>
    </location>
</feature>
<keyword evidence="9" id="KW-0732">Signal</keyword>